<proteinExistence type="inferred from homology"/>
<gene>
    <name evidence="6" type="ORF">BO78DRAFT_411306</name>
</gene>
<organism evidence="6 7">
    <name type="scientific">Aspergillus sclerotiicarbonarius (strain CBS 121057 / IBT 28362)</name>
    <dbReference type="NCBI Taxonomy" id="1448318"/>
    <lineage>
        <taxon>Eukaryota</taxon>
        <taxon>Fungi</taxon>
        <taxon>Dikarya</taxon>
        <taxon>Ascomycota</taxon>
        <taxon>Pezizomycotina</taxon>
        <taxon>Eurotiomycetes</taxon>
        <taxon>Eurotiomycetidae</taxon>
        <taxon>Eurotiales</taxon>
        <taxon>Aspergillaceae</taxon>
        <taxon>Aspergillus</taxon>
        <taxon>Aspergillus subgen. Circumdati</taxon>
    </lineage>
</organism>
<keyword evidence="3" id="KW-0862">Zinc</keyword>
<dbReference type="InterPro" id="IPR011057">
    <property type="entry name" value="Mss4-like_sf"/>
</dbReference>
<evidence type="ECO:0000256" key="3">
    <source>
        <dbReference type="ARBA" id="ARBA00022833"/>
    </source>
</evidence>
<dbReference type="PANTHER" id="PTHR33337:SF30">
    <property type="entry name" value="DUF636 DOMAIN PROTEIN (AFU_ORTHOLOGUE AFUA_1G03180)"/>
    <property type="match status" value="1"/>
</dbReference>
<dbReference type="Proteomes" id="UP000248423">
    <property type="component" value="Unassembled WGS sequence"/>
</dbReference>
<protein>
    <recommendedName>
        <fullName evidence="5">CENP-V/GFA domain-containing protein</fullName>
    </recommendedName>
</protein>
<reference evidence="6 7" key="1">
    <citation type="submission" date="2018-02" db="EMBL/GenBank/DDBJ databases">
        <title>The genomes of Aspergillus section Nigri reveals drivers in fungal speciation.</title>
        <authorList>
            <consortium name="DOE Joint Genome Institute"/>
            <person name="Vesth T.C."/>
            <person name="Nybo J."/>
            <person name="Theobald S."/>
            <person name="Brandl J."/>
            <person name="Frisvad J.C."/>
            <person name="Nielsen K.F."/>
            <person name="Lyhne E.K."/>
            <person name="Kogle M.E."/>
            <person name="Kuo A."/>
            <person name="Riley R."/>
            <person name="Clum A."/>
            <person name="Nolan M."/>
            <person name="Lipzen A."/>
            <person name="Salamov A."/>
            <person name="Henrissat B."/>
            <person name="Wiebenga A."/>
            <person name="De vries R.P."/>
            <person name="Grigoriev I.V."/>
            <person name="Mortensen U.H."/>
            <person name="Andersen M.R."/>
            <person name="Baker S.E."/>
        </authorList>
    </citation>
    <scope>NUCLEOTIDE SEQUENCE [LARGE SCALE GENOMIC DNA]</scope>
    <source>
        <strain evidence="6 7">CBS 121057</strain>
    </source>
</reference>
<dbReference type="AlphaFoldDB" id="A0A319E583"/>
<dbReference type="InterPro" id="IPR006913">
    <property type="entry name" value="CENP-V/GFA"/>
</dbReference>
<sequence length="141" mass="15528">MVAGSCFCGKIRIQYNAPFVASGLCHCTGCRKLTSAPFTYNFIVKPEELHVSGSPKEVPKIADSGNHIKNYFCPDCGTPLYGQKINSYGQPDQITIVRAGIFDDERILNEQKPEVEIYTDRRSPWISPVEGAAQCSGMLPP</sequence>
<evidence type="ECO:0000313" key="7">
    <source>
        <dbReference type="Proteomes" id="UP000248423"/>
    </source>
</evidence>
<keyword evidence="4" id="KW-0456">Lyase</keyword>
<feature type="domain" description="CENP-V/GFA" evidence="5">
    <location>
        <begin position="2"/>
        <end position="126"/>
    </location>
</feature>
<dbReference type="PROSITE" id="PS51891">
    <property type="entry name" value="CENP_V_GFA"/>
    <property type="match status" value="1"/>
</dbReference>
<dbReference type="Gene3D" id="3.90.1590.10">
    <property type="entry name" value="glutathione-dependent formaldehyde- activating enzyme (gfa)"/>
    <property type="match status" value="1"/>
</dbReference>
<dbReference type="PANTHER" id="PTHR33337">
    <property type="entry name" value="GFA DOMAIN-CONTAINING PROTEIN"/>
    <property type="match status" value="1"/>
</dbReference>
<dbReference type="Pfam" id="PF04828">
    <property type="entry name" value="GFA"/>
    <property type="match status" value="1"/>
</dbReference>
<dbReference type="GO" id="GO:0016846">
    <property type="term" value="F:carbon-sulfur lyase activity"/>
    <property type="evidence" value="ECO:0007669"/>
    <property type="project" value="InterPro"/>
</dbReference>
<dbReference type="STRING" id="1448318.A0A319E583"/>
<accession>A0A319E583</accession>
<dbReference type="VEuPathDB" id="FungiDB:BO78DRAFT_411306"/>
<keyword evidence="7" id="KW-1185">Reference proteome</keyword>
<evidence type="ECO:0000256" key="2">
    <source>
        <dbReference type="ARBA" id="ARBA00022723"/>
    </source>
</evidence>
<dbReference type="SUPFAM" id="SSF51316">
    <property type="entry name" value="Mss4-like"/>
    <property type="match status" value="1"/>
</dbReference>
<name>A0A319E583_ASPSB</name>
<dbReference type="OrthoDB" id="406544at2759"/>
<evidence type="ECO:0000256" key="4">
    <source>
        <dbReference type="ARBA" id="ARBA00023239"/>
    </source>
</evidence>
<comment type="similarity">
    <text evidence="1">Belongs to the Gfa family.</text>
</comment>
<dbReference type="GO" id="GO:0046872">
    <property type="term" value="F:metal ion binding"/>
    <property type="evidence" value="ECO:0007669"/>
    <property type="project" value="UniProtKB-KW"/>
</dbReference>
<evidence type="ECO:0000256" key="1">
    <source>
        <dbReference type="ARBA" id="ARBA00005495"/>
    </source>
</evidence>
<evidence type="ECO:0000313" key="6">
    <source>
        <dbReference type="EMBL" id="PYI01628.1"/>
    </source>
</evidence>
<keyword evidence="2" id="KW-0479">Metal-binding</keyword>
<dbReference type="EMBL" id="KZ826410">
    <property type="protein sequence ID" value="PYI01628.1"/>
    <property type="molecule type" value="Genomic_DNA"/>
</dbReference>
<evidence type="ECO:0000259" key="5">
    <source>
        <dbReference type="PROSITE" id="PS51891"/>
    </source>
</evidence>